<dbReference type="InterPro" id="IPR001902">
    <property type="entry name" value="SLC26A/SulP_fam"/>
</dbReference>
<feature type="transmembrane region" description="Helical" evidence="5">
    <location>
        <begin position="217"/>
        <end position="237"/>
    </location>
</feature>
<organism evidence="7">
    <name type="scientific">Heligmosomoides polygyrus</name>
    <name type="common">Parasitic roundworm</name>
    <dbReference type="NCBI Taxonomy" id="6339"/>
    <lineage>
        <taxon>Eukaryota</taxon>
        <taxon>Metazoa</taxon>
        <taxon>Ecdysozoa</taxon>
        <taxon>Nematoda</taxon>
        <taxon>Chromadorea</taxon>
        <taxon>Rhabditida</taxon>
        <taxon>Rhabditina</taxon>
        <taxon>Rhabditomorpha</taxon>
        <taxon>Strongyloidea</taxon>
        <taxon>Heligmosomidae</taxon>
        <taxon>Heligmosomoides</taxon>
    </lineage>
</organism>
<feature type="transmembrane region" description="Helical" evidence="5">
    <location>
        <begin position="249"/>
        <end position="266"/>
    </location>
</feature>
<evidence type="ECO:0000256" key="5">
    <source>
        <dbReference type="SAM" id="Phobius"/>
    </source>
</evidence>
<feature type="transmembrane region" description="Helical" evidence="5">
    <location>
        <begin position="67"/>
        <end position="84"/>
    </location>
</feature>
<keyword evidence="3 5" id="KW-1133">Transmembrane helix</keyword>
<evidence type="ECO:0000256" key="1">
    <source>
        <dbReference type="ARBA" id="ARBA00004141"/>
    </source>
</evidence>
<dbReference type="PANTHER" id="PTHR11814">
    <property type="entry name" value="SULFATE TRANSPORTER"/>
    <property type="match status" value="1"/>
</dbReference>
<protein>
    <recommendedName>
        <fullName evidence="6">SLC26A/SulP transporter domain-containing protein</fullName>
    </recommendedName>
</protein>
<evidence type="ECO:0000256" key="2">
    <source>
        <dbReference type="ARBA" id="ARBA00022692"/>
    </source>
</evidence>
<feature type="transmembrane region" description="Helical" evidence="5">
    <location>
        <begin position="12"/>
        <end position="29"/>
    </location>
</feature>
<feature type="transmembrane region" description="Helical" evidence="5">
    <location>
        <begin position="294"/>
        <end position="314"/>
    </location>
</feature>
<feature type="transmembrane region" description="Helical" evidence="5">
    <location>
        <begin position="91"/>
        <end position="110"/>
    </location>
</feature>
<evidence type="ECO:0000256" key="3">
    <source>
        <dbReference type="ARBA" id="ARBA00022989"/>
    </source>
</evidence>
<feature type="domain" description="SLC26A/SulP transporter" evidence="6">
    <location>
        <begin position="37"/>
        <end position="331"/>
    </location>
</feature>
<evidence type="ECO:0000313" key="7">
    <source>
        <dbReference type="EMBL" id="VDO61515.1"/>
    </source>
</evidence>
<evidence type="ECO:0000256" key="4">
    <source>
        <dbReference type="ARBA" id="ARBA00023136"/>
    </source>
</evidence>
<accession>A0A3P8AKA3</accession>
<dbReference type="EMBL" id="UZAH01025325">
    <property type="protein sequence ID" value="VDO61515.1"/>
    <property type="molecule type" value="Genomic_DNA"/>
</dbReference>
<dbReference type="GO" id="GO:0055085">
    <property type="term" value="P:transmembrane transport"/>
    <property type="evidence" value="ECO:0007669"/>
    <property type="project" value="InterPro"/>
</dbReference>
<evidence type="ECO:0000259" key="6">
    <source>
        <dbReference type="Pfam" id="PF00916"/>
    </source>
</evidence>
<dbReference type="GO" id="GO:0016020">
    <property type="term" value="C:membrane"/>
    <property type="evidence" value="ECO:0007669"/>
    <property type="project" value="UniProtKB-SubCell"/>
</dbReference>
<keyword evidence="4 5" id="KW-0472">Membrane</keyword>
<gene>
    <name evidence="7" type="ORF">HPBE_LOCUS4523</name>
</gene>
<keyword evidence="2 5" id="KW-0812">Transmembrane</keyword>
<reference evidence="7" key="1">
    <citation type="submission" date="2018-11" db="EMBL/GenBank/DDBJ databases">
        <authorList>
            <consortium name="Pathogen Informatics"/>
        </authorList>
    </citation>
    <scope>NUCLEOTIDE SEQUENCE [LARGE SCALE GENOMIC DNA]</scope>
</reference>
<dbReference type="InterPro" id="IPR011547">
    <property type="entry name" value="SLC26A/SulP_dom"/>
</dbReference>
<name>A0A3P8AKA3_HELPZ</name>
<dbReference type="OrthoDB" id="288203at2759"/>
<comment type="subcellular location">
    <subcellularLocation>
        <location evidence="1">Membrane</location>
        <topology evidence="1">Multi-pass membrane protein</topology>
    </subcellularLocation>
</comment>
<proteinExistence type="predicted"/>
<dbReference type="AlphaFoldDB" id="A0A3P8AKA3"/>
<dbReference type="Pfam" id="PF00916">
    <property type="entry name" value="Sulfate_transp"/>
    <property type="match status" value="1"/>
</dbReference>
<sequence length="405" mass="44225">MERVIRPFTSISLFWKTFVSFVPILQWLPRYTIKQDLTGDITGGLMVGIVHVPQGIAYAVLAGVDPAVGLYTSFFPVLAYMLFGTSRHNSLGSFAVVAIMTGNIVSKYAVPSGTINVTAVNVSFSSEHVIEPIEVATVLSLTAGLTQIIVAVVGLDFLTTYFSEQLVAGFTTGAGMHALVTQFKDVTGIYDTPRRSGFATVVRRVVDIAAEIYRTNLAALLTTAIATALLLFGNLCINPFVVKHSPVPIPFELLLVIVGAVASWLLDLETKFDVKTVGVIETGIPLPKFPRWELLSSVALDAIPVAIVVMAVHVSMAKLLAKKHNYTIDLKQVRKYLPKHLFKKCQCFNSSDFFSLLLLGKHQWMNRLPVGAIANGHAESVKNFVLSSICVIFRLQELGWKAIES</sequence>